<dbReference type="GO" id="GO:0044780">
    <property type="term" value="P:bacterial-type flagellum assembly"/>
    <property type="evidence" value="ECO:0007669"/>
    <property type="project" value="UniProtKB-UniRule"/>
</dbReference>
<proteinExistence type="inferred from homology"/>
<keyword evidence="3 4" id="KW-0810">Translation regulation</keyword>
<dbReference type="GO" id="GO:0006417">
    <property type="term" value="P:regulation of translation"/>
    <property type="evidence" value="ECO:0007669"/>
    <property type="project" value="UniProtKB-KW"/>
</dbReference>
<comment type="subcellular location">
    <subcellularLocation>
        <location evidence="4">Cytoplasm</location>
    </subcellularLocation>
</comment>
<dbReference type="AlphaFoldDB" id="A0A1T4XAH7"/>
<keyword evidence="5" id="KW-0966">Cell projection</keyword>
<protein>
    <recommendedName>
        <fullName evidence="4">Flagellar assembly factor FliW</fullName>
    </recommendedName>
</protein>
<keyword evidence="2 4" id="KW-1005">Bacterial flagellum biogenesis</keyword>
<dbReference type="InterPro" id="IPR024046">
    <property type="entry name" value="Flagellar_assmbl_FliW_dom_sf"/>
</dbReference>
<keyword evidence="1 4" id="KW-0963">Cytoplasm</keyword>
<dbReference type="InterPro" id="IPR003775">
    <property type="entry name" value="Flagellar_assembly_factor_FliW"/>
</dbReference>
<name>A0A1T4XAH7_9BACT</name>
<keyword evidence="5" id="KW-0282">Flagellum</keyword>
<dbReference type="PANTHER" id="PTHR39190">
    <property type="entry name" value="FLAGELLAR ASSEMBLY FACTOR FLIW"/>
    <property type="match status" value="1"/>
</dbReference>
<gene>
    <name evidence="4" type="primary">fliW</name>
    <name evidence="5" type="ORF">SAMN02745704_01968</name>
</gene>
<evidence type="ECO:0000313" key="5">
    <source>
        <dbReference type="EMBL" id="SKA86594.1"/>
    </source>
</evidence>
<reference evidence="5 6" key="1">
    <citation type="submission" date="2017-02" db="EMBL/GenBank/DDBJ databases">
        <authorList>
            <person name="Peterson S.W."/>
        </authorList>
    </citation>
    <scope>NUCLEOTIDE SEQUENCE [LARGE SCALE GENOMIC DNA]</scope>
    <source>
        <strain evidence="5 6">DSM 16080</strain>
    </source>
</reference>
<comment type="similarity">
    <text evidence="4">Belongs to the FliW family.</text>
</comment>
<sequence length="148" mass="16140">MAAQGKRVIQTRLGEREIAEDAVVCFPHGLIGFEDRRQFVLLQVNDDSPFLLLQSLEDPGLGLLVADPLAFIAHYGVRLDGAEKRILGNAEDDELAILTTVSIPRNRPQETTLNLSGPIVINTKARVGLQSPQTDSSFPPHVFLTGAE</sequence>
<accession>A0A1T4XAH7</accession>
<evidence type="ECO:0000256" key="4">
    <source>
        <dbReference type="HAMAP-Rule" id="MF_01185"/>
    </source>
</evidence>
<dbReference type="OrthoDB" id="9801235at2"/>
<keyword evidence="6" id="KW-1185">Reference proteome</keyword>
<evidence type="ECO:0000256" key="3">
    <source>
        <dbReference type="ARBA" id="ARBA00022845"/>
    </source>
</evidence>
<dbReference type="RefSeq" id="WP_078717527.1">
    <property type="nucleotide sequence ID" value="NZ_FUYC01000009.1"/>
</dbReference>
<dbReference type="Proteomes" id="UP000190027">
    <property type="component" value="Unassembled WGS sequence"/>
</dbReference>
<keyword evidence="5" id="KW-0969">Cilium</keyword>
<dbReference type="EMBL" id="FUYC01000009">
    <property type="protein sequence ID" value="SKA86594.1"/>
    <property type="molecule type" value="Genomic_DNA"/>
</dbReference>
<organism evidence="5 6">
    <name type="scientific">Paucidesulfovibrio gracilis DSM 16080</name>
    <dbReference type="NCBI Taxonomy" id="1121449"/>
    <lineage>
        <taxon>Bacteria</taxon>
        <taxon>Pseudomonadati</taxon>
        <taxon>Thermodesulfobacteriota</taxon>
        <taxon>Desulfovibrionia</taxon>
        <taxon>Desulfovibrionales</taxon>
        <taxon>Desulfovibrionaceae</taxon>
        <taxon>Paucidesulfovibrio</taxon>
    </lineage>
</organism>
<evidence type="ECO:0000256" key="2">
    <source>
        <dbReference type="ARBA" id="ARBA00022795"/>
    </source>
</evidence>
<dbReference type="STRING" id="1121449.SAMN02745704_01968"/>
<comment type="function">
    <text evidence="4">Acts as an anti-CsrA protein, binds CsrA and prevents it from repressing translation of its target genes, one of which is flagellin. Binds to flagellin and participates in the assembly of the flagellum.</text>
</comment>
<dbReference type="Pfam" id="PF02623">
    <property type="entry name" value="FliW"/>
    <property type="match status" value="1"/>
</dbReference>
<dbReference type="HAMAP" id="MF_01185">
    <property type="entry name" value="FliW"/>
    <property type="match status" value="1"/>
</dbReference>
<dbReference type="NCBIfam" id="NF009793">
    <property type="entry name" value="PRK13285.1-1"/>
    <property type="match status" value="1"/>
</dbReference>
<evidence type="ECO:0000256" key="1">
    <source>
        <dbReference type="ARBA" id="ARBA00022490"/>
    </source>
</evidence>
<dbReference type="GO" id="GO:0005737">
    <property type="term" value="C:cytoplasm"/>
    <property type="evidence" value="ECO:0007669"/>
    <property type="project" value="UniProtKB-SubCell"/>
</dbReference>
<dbReference type="Gene3D" id="2.30.290.10">
    <property type="entry name" value="BH3618-like"/>
    <property type="match status" value="1"/>
</dbReference>
<comment type="subunit">
    <text evidence="4">Interacts with translational regulator CsrA and flagellin(s).</text>
</comment>
<keyword evidence="4" id="KW-0143">Chaperone</keyword>
<dbReference type="PANTHER" id="PTHR39190:SF1">
    <property type="entry name" value="FLAGELLAR ASSEMBLY FACTOR FLIW"/>
    <property type="match status" value="1"/>
</dbReference>
<dbReference type="SUPFAM" id="SSF141457">
    <property type="entry name" value="BH3618-like"/>
    <property type="match status" value="1"/>
</dbReference>
<evidence type="ECO:0000313" key="6">
    <source>
        <dbReference type="Proteomes" id="UP000190027"/>
    </source>
</evidence>